<dbReference type="Proteomes" id="UP000324705">
    <property type="component" value="Chromosome 3B"/>
</dbReference>
<dbReference type="InterPro" id="IPR022980">
    <property type="entry name" value="PSI_suXI"/>
</dbReference>
<dbReference type="GO" id="GO:0009538">
    <property type="term" value="C:photosystem I reaction center"/>
    <property type="evidence" value="ECO:0007669"/>
    <property type="project" value="InterPro"/>
</dbReference>
<evidence type="ECO:0000256" key="5">
    <source>
        <dbReference type="ARBA" id="ARBA00022836"/>
    </source>
</evidence>
<dbReference type="SUPFAM" id="SSF81568">
    <property type="entry name" value="Photosystem I reaction center subunit XI, PsaL"/>
    <property type="match status" value="1"/>
</dbReference>
<keyword evidence="7 10" id="KW-0472">Membrane</keyword>
<dbReference type="AlphaFoldDB" id="A0A9R1Q6S6"/>
<feature type="transmembrane region" description="Helical" evidence="10">
    <location>
        <begin position="155"/>
        <end position="177"/>
    </location>
</feature>
<evidence type="ECO:0000256" key="1">
    <source>
        <dbReference type="ARBA" id="ARBA00004141"/>
    </source>
</evidence>
<keyword evidence="13" id="KW-1185">Reference proteome</keyword>
<accession>A0A9R1Q6S6</accession>
<evidence type="ECO:0000259" key="11">
    <source>
        <dbReference type="Pfam" id="PF02605"/>
    </source>
</evidence>
<evidence type="ECO:0000256" key="4">
    <source>
        <dbReference type="ARBA" id="ARBA00022692"/>
    </source>
</evidence>
<dbReference type="Pfam" id="PF02605">
    <property type="entry name" value="PsaL"/>
    <property type="match status" value="1"/>
</dbReference>
<evidence type="ECO:0000313" key="12">
    <source>
        <dbReference type="EMBL" id="VAH71894.1"/>
    </source>
</evidence>
<proteinExistence type="inferred from homology"/>
<organism evidence="12 13">
    <name type="scientific">Triticum turgidum subsp. durum</name>
    <name type="common">Durum wheat</name>
    <name type="synonym">Triticum durum</name>
    <dbReference type="NCBI Taxonomy" id="4567"/>
    <lineage>
        <taxon>Eukaryota</taxon>
        <taxon>Viridiplantae</taxon>
        <taxon>Streptophyta</taxon>
        <taxon>Embryophyta</taxon>
        <taxon>Tracheophyta</taxon>
        <taxon>Spermatophyta</taxon>
        <taxon>Magnoliopsida</taxon>
        <taxon>Liliopsida</taxon>
        <taxon>Poales</taxon>
        <taxon>Poaceae</taxon>
        <taxon>BOP clade</taxon>
        <taxon>Pooideae</taxon>
        <taxon>Triticodae</taxon>
        <taxon>Triticeae</taxon>
        <taxon>Triticinae</taxon>
        <taxon>Triticum</taxon>
    </lineage>
</organism>
<dbReference type="GO" id="GO:0015979">
    <property type="term" value="P:photosynthesis"/>
    <property type="evidence" value="ECO:0007669"/>
    <property type="project" value="UniProtKB-KW"/>
</dbReference>
<evidence type="ECO:0000313" key="13">
    <source>
        <dbReference type="Proteomes" id="UP000324705"/>
    </source>
</evidence>
<evidence type="ECO:0000256" key="3">
    <source>
        <dbReference type="ARBA" id="ARBA00022531"/>
    </source>
</evidence>
<dbReference type="InterPro" id="IPR003757">
    <property type="entry name" value="PSI_PsaL"/>
</dbReference>
<keyword evidence="6 10" id="KW-1133">Transmembrane helix</keyword>
<keyword evidence="3" id="KW-0602">Photosynthesis</keyword>
<evidence type="ECO:0000256" key="6">
    <source>
        <dbReference type="ARBA" id="ARBA00022989"/>
    </source>
</evidence>
<dbReference type="GO" id="GO:0009535">
    <property type="term" value="C:chloroplast thylakoid membrane"/>
    <property type="evidence" value="ECO:0007669"/>
    <property type="project" value="TreeGrafter"/>
</dbReference>
<comment type="similarity">
    <text evidence="2">Belongs to the PsaL family.</text>
</comment>
<gene>
    <name evidence="12" type="ORF">TRITD_3Bv1G016610</name>
</gene>
<feature type="compositionally biased region" description="Basic residues" evidence="9">
    <location>
        <begin position="61"/>
        <end position="90"/>
    </location>
</feature>
<sequence>MATAYAPPMASGLVCSKPRGLSGADVPGGPTHQRRPAHRQPGDAGHLQPPRRLVPLQPPRVPHRRQPAPPRHRGRPRPRLPPRRPLRAHRPAPQQPRARPGGNPRRHRPRLHPQRLPHHVRCRLLSFIEGAPALTLTGRKKEADKLQTAQGWSQFTGGFFSGGVSGAVWAYFLLYVLDLPYFFK</sequence>
<comment type="subcellular location">
    <subcellularLocation>
        <location evidence="1">Membrane</location>
        <topology evidence="1">Multi-pass membrane protein</topology>
    </subcellularLocation>
</comment>
<evidence type="ECO:0000256" key="7">
    <source>
        <dbReference type="ARBA" id="ARBA00023136"/>
    </source>
</evidence>
<dbReference type="EMBL" id="LT934116">
    <property type="protein sequence ID" value="VAH71894.1"/>
    <property type="molecule type" value="Genomic_DNA"/>
</dbReference>
<feature type="compositionally biased region" description="Low complexity" evidence="9">
    <location>
        <begin position="91"/>
        <end position="103"/>
    </location>
</feature>
<dbReference type="Gene3D" id="1.20.1240.10">
    <property type="entry name" value="Photosystem I PsaL, reaction centre subunit XI"/>
    <property type="match status" value="1"/>
</dbReference>
<keyword evidence="4 10" id="KW-0812">Transmembrane</keyword>
<dbReference type="PANTHER" id="PTHR34803:SF2">
    <property type="entry name" value="PHOTOSYSTEM I REACTION CENTER SUBUNIT XI, CHLOROPLASTIC"/>
    <property type="match status" value="1"/>
</dbReference>
<protein>
    <recommendedName>
        <fullName evidence="8">PSI subunit V</fullName>
    </recommendedName>
</protein>
<evidence type="ECO:0000256" key="8">
    <source>
        <dbReference type="ARBA" id="ARBA00032768"/>
    </source>
</evidence>
<dbReference type="Gramene" id="TRITD3Bv1G016610.2">
    <property type="protein sequence ID" value="TRITD3Bv1G016610.2"/>
    <property type="gene ID" value="TRITD3Bv1G016610"/>
</dbReference>
<evidence type="ECO:0000256" key="2">
    <source>
        <dbReference type="ARBA" id="ARBA00008820"/>
    </source>
</evidence>
<evidence type="ECO:0000256" key="10">
    <source>
        <dbReference type="SAM" id="Phobius"/>
    </source>
</evidence>
<feature type="compositionally biased region" description="Low complexity" evidence="9">
    <location>
        <begin position="46"/>
        <end position="55"/>
    </location>
</feature>
<keyword evidence="5" id="KW-0603">Photosystem I</keyword>
<feature type="domain" description="Photosystem I PsaL reaction centre subunit XI" evidence="11">
    <location>
        <begin position="139"/>
        <end position="177"/>
    </location>
</feature>
<dbReference type="InterPro" id="IPR036592">
    <property type="entry name" value="PSI_PsaL_sf"/>
</dbReference>
<dbReference type="PANTHER" id="PTHR34803">
    <property type="entry name" value="PHOTOSYSTEM I REACTION CENTER SUBUNIT XI, CHLOROPLASTIC"/>
    <property type="match status" value="1"/>
</dbReference>
<feature type="region of interest" description="Disordered" evidence="9">
    <location>
        <begin position="1"/>
        <end position="115"/>
    </location>
</feature>
<reference evidence="12 13" key="1">
    <citation type="submission" date="2017-09" db="EMBL/GenBank/DDBJ databases">
        <authorList>
            <consortium name="International Durum Wheat Genome Sequencing Consortium (IDWGSC)"/>
            <person name="Milanesi L."/>
        </authorList>
    </citation>
    <scope>NUCLEOTIDE SEQUENCE [LARGE SCALE GENOMIC DNA]</scope>
    <source>
        <strain evidence="13">cv. Svevo</strain>
    </source>
</reference>
<evidence type="ECO:0000256" key="9">
    <source>
        <dbReference type="SAM" id="MobiDB-lite"/>
    </source>
</evidence>
<name>A0A9R1Q6S6_TRITD</name>
<feature type="compositionally biased region" description="Basic residues" evidence="9">
    <location>
        <begin position="104"/>
        <end position="115"/>
    </location>
</feature>